<reference evidence="2" key="3">
    <citation type="submission" date="2005-07" db="EMBL/GenBank/DDBJ databases">
        <authorList>
            <person name="Mural R.J."/>
            <person name="Istrail S."/>
            <person name="Sutton G."/>
            <person name="Florea L."/>
            <person name="Halpern A.L."/>
            <person name="Mobarry C.M."/>
            <person name="Lippert R."/>
            <person name="Walenz B."/>
            <person name="Shatkay H."/>
            <person name="Dew I."/>
            <person name="Miller J.R."/>
            <person name="Flanigan M.J."/>
            <person name="Edwards N.J."/>
            <person name="Bolanos R."/>
            <person name="Fasulo D."/>
            <person name="Halldorsson B.V."/>
            <person name="Hannenhalli S."/>
            <person name="Turner R."/>
            <person name="Yooseph S."/>
            <person name="Lu F."/>
            <person name="Nusskern D.R."/>
            <person name="Shue B.C."/>
            <person name="Zheng X.H."/>
            <person name="Zhong F."/>
            <person name="Delcher A.L."/>
            <person name="Huson D.H."/>
            <person name="Kravitz S.A."/>
            <person name="Mouchard L."/>
            <person name="Reinert K."/>
            <person name="Remington K.A."/>
            <person name="Clark A.G."/>
            <person name="Waterman M.S."/>
            <person name="Eichler E.E."/>
            <person name="Adams M.D."/>
            <person name="Hunkapiller M.W."/>
            <person name="Myers E.W."/>
            <person name="Venter J.C."/>
        </authorList>
    </citation>
    <scope>NUCLEOTIDE SEQUENCE</scope>
</reference>
<proteinExistence type="evidence at transcript level"/>
<name>Q9UHU2_HUMAN</name>
<sequence length="79" mass="9114">MRNRFTDPRRKTHPKQNKQKFTPACIIIKLQSTENKREAIWKRTKAHLLTALVVLPANSQHLLQPCELVLLNAAAWSSL</sequence>
<evidence type="ECO:0000313" key="1">
    <source>
        <dbReference type="EMBL" id="AAF22015.1"/>
    </source>
</evidence>
<dbReference type="EMBL" id="AF118071">
    <property type="protein sequence ID" value="AAF22015.1"/>
    <property type="molecule type" value="mRNA"/>
</dbReference>
<dbReference type="EMBL" id="CH471061">
    <property type="protein sequence ID" value="EAW80760.1"/>
    <property type="molecule type" value="Genomic_DNA"/>
</dbReference>
<accession>Q9UHU2</accession>
<evidence type="ECO:0000313" key="2">
    <source>
        <dbReference type="EMBL" id="EAW80760.1"/>
    </source>
</evidence>
<gene>
    <name evidence="2" type="ORF">hCG_1818784</name>
</gene>
<reference evidence="2" key="2">
    <citation type="journal article" date="2001" name="Science">
        <title>The sequence of the human genome.</title>
        <authorList>
            <person name="Venter J.C."/>
            <person name="Adams M.D."/>
            <person name="Myers E.W."/>
            <person name="Li P.W."/>
            <person name="Mural R.J."/>
            <person name="Sutton G.G."/>
            <person name="Smith H.O."/>
            <person name="Yandell M."/>
            <person name="Evans C.A."/>
            <person name="Holt R.A."/>
            <person name="Gocayne J.D."/>
            <person name="Amanatides P."/>
            <person name="Ballew R.M."/>
            <person name="Huson D.H."/>
            <person name="Wortman J.R."/>
            <person name="Zhang Q."/>
            <person name="Kodira C.D."/>
            <person name="Zheng X.H."/>
            <person name="Chen L."/>
            <person name="Skupski M."/>
            <person name="Subramanian G."/>
            <person name="Thomas P.D."/>
            <person name="Zhang J."/>
            <person name="Gabor Miklos G.L."/>
            <person name="Nelson C."/>
            <person name="Broder S."/>
            <person name="Clark A.G."/>
            <person name="Nadeau J."/>
            <person name="McKusick V.A."/>
            <person name="Zinder N."/>
            <person name="Levine A.J."/>
            <person name="Roberts R.J."/>
            <person name="Simon M."/>
            <person name="Slayman C."/>
            <person name="Hunkapiller M."/>
            <person name="Bolanos R."/>
            <person name="Delcher A."/>
            <person name="Dew I."/>
            <person name="Fasulo D."/>
            <person name="Flanigan M."/>
            <person name="Florea L."/>
            <person name="Halpern A."/>
            <person name="Hannenhalli S."/>
            <person name="Kravitz S."/>
            <person name="Levy S."/>
            <person name="Mobarry C."/>
            <person name="Reinert K."/>
            <person name="Remington K."/>
            <person name="Abu-Threideh J."/>
            <person name="Beasley E."/>
            <person name="Biddick K."/>
            <person name="Bonazzi V."/>
            <person name="Brandon R."/>
            <person name="Cargill M."/>
            <person name="Chandramouliswaran I."/>
            <person name="Charlab R."/>
            <person name="Chaturvedi K."/>
            <person name="Deng Z."/>
            <person name="Di Francesco V."/>
            <person name="Dunn P."/>
            <person name="Eilbeck K."/>
            <person name="Evangelista C."/>
            <person name="Gabrielian A.E."/>
            <person name="Gan W."/>
            <person name="Ge W."/>
            <person name="Gong F."/>
            <person name="Gu Z."/>
            <person name="Guan P."/>
            <person name="Heiman T.J."/>
            <person name="Higgins M.E."/>
            <person name="Ji R.R."/>
            <person name="Ke Z."/>
            <person name="Ketchum K.A."/>
            <person name="Lai Z."/>
            <person name="Lei Y."/>
            <person name="Li Z."/>
            <person name="Li J."/>
            <person name="Liang Y."/>
            <person name="Lin X."/>
            <person name="Lu F."/>
            <person name="Merkulov G.V."/>
            <person name="Milshina N."/>
            <person name="Moore H.M."/>
            <person name="Naik A.K."/>
            <person name="Narayan V.A."/>
            <person name="Neelam B."/>
            <person name="Nusskern D."/>
            <person name="Rusch D.B."/>
            <person name="Salzberg S."/>
            <person name="Shao W."/>
            <person name="Shue B."/>
            <person name="Sun J."/>
            <person name="Wang Z."/>
            <person name="Wang A."/>
            <person name="Wang X."/>
            <person name="Wang J."/>
            <person name="Wei M."/>
            <person name="Wides R."/>
            <person name="Xiao C."/>
            <person name="Yan C."/>
            <person name="Yao A."/>
            <person name="Ye J."/>
            <person name="Zhan M."/>
            <person name="Zhang W."/>
            <person name="Zhang H."/>
            <person name="Zhao Q."/>
            <person name="Zheng L."/>
            <person name="Zhong F."/>
            <person name="Zhong W."/>
            <person name="Zhu S."/>
            <person name="Zhao S."/>
            <person name="Gilbert D."/>
            <person name="Baumhueter S."/>
            <person name="Spier G."/>
            <person name="Carter C."/>
            <person name="Cravchik A."/>
            <person name="Woodage T."/>
            <person name="Ali F."/>
            <person name="An H."/>
            <person name="Awe A."/>
            <person name="Baldwin D."/>
            <person name="Baden H."/>
            <person name="Barnstead M."/>
            <person name="Barrow I."/>
            <person name="Beeson K."/>
            <person name="Busam D."/>
            <person name="Carver A."/>
            <person name="Center A."/>
            <person name="Cheng M.L."/>
            <person name="Curry L."/>
            <person name="Danaher S."/>
            <person name="Davenport L."/>
            <person name="Desilets R."/>
            <person name="Dietz S."/>
            <person name="Dodson K."/>
            <person name="Doup L."/>
            <person name="Ferriera S."/>
            <person name="Garg N."/>
            <person name="Gluecksmann A."/>
            <person name="Hart B."/>
            <person name="Haynes J."/>
            <person name="Haynes C."/>
            <person name="Heiner C."/>
            <person name="Hladun S."/>
            <person name="Hostin D."/>
            <person name="Houck J."/>
            <person name="Howland T."/>
            <person name="Ibegwam C."/>
            <person name="Johnson J."/>
            <person name="Kalush F."/>
            <person name="Kline L."/>
            <person name="Koduru S."/>
            <person name="Love A."/>
            <person name="Mann F."/>
            <person name="May D."/>
            <person name="McCawley S."/>
            <person name="McIntosh T."/>
            <person name="McMullen I."/>
            <person name="Moy M."/>
            <person name="Moy L."/>
            <person name="Murphy B."/>
            <person name="Nelson K."/>
            <person name="Pfannkoch C."/>
            <person name="Pratts E."/>
            <person name="Puri V."/>
            <person name="Qureshi H."/>
            <person name="Reardon M."/>
            <person name="Rodriguez R."/>
            <person name="Rogers Y.H."/>
            <person name="Romblad D."/>
            <person name="Ruhfel B."/>
            <person name="Scott R."/>
            <person name="Sitter C."/>
            <person name="Smallwood M."/>
            <person name="Stewart E."/>
            <person name="Strong R."/>
            <person name="Suh E."/>
            <person name="Thomas R."/>
            <person name="Tint N.N."/>
            <person name="Tse S."/>
            <person name="Vech C."/>
            <person name="Wang G."/>
            <person name="Wetter J."/>
            <person name="Williams S."/>
            <person name="Williams M."/>
            <person name="Windsor S."/>
            <person name="Winn-Deen E."/>
            <person name="Wolfe K."/>
            <person name="Zaveri J."/>
            <person name="Zaveri K."/>
            <person name="Abril J.F."/>
            <person name="Guigo R."/>
            <person name="Campbell M.J."/>
            <person name="Sjolander K.V."/>
            <person name="Karlak B."/>
            <person name="Kejariwal A."/>
            <person name="Mi H."/>
            <person name="Lazareva B."/>
            <person name="Hatton T."/>
            <person name="Narechania A."/>
            <person name="Diemer K."/>
            <person name="Muruganujan A."/>
            <person name="Guo N."/>
            <person name="Sato S."/>
            <person name="Bafna V."/>
            <person name="Istrail S."/>
            <person name="Lippert R."/>
            <person name="Schwartz R."/>
            <person name="Walenz B."/>
            <person name="Yooseph S."/>
            <person name="Allen D."/>
            <person name="Basu A."/>
            <person name="Baxendale J."/>
            <person name="Blick L."/>
            <person name="Caminha M."/>
            <person name="Carnes-Stine J."/>
            <person name="Caulk P."/>
            <person name="Chiang Y.H."/>
            <person name="Coyne M."/>
            <person name="Dahlke C."/>
            <person name="Mays A."/>
            <person name="Dombroski M."/>
            <person name="Donnelly M."/>
            <person name="Ely D."/>
            <person name="Esparham S."/>
            <person name="Fosler C."/>
            <person name="Gire H."/>
            <person name="Glanowski S."/>
            <person name="Glasser K."/>
            <person name="Glodek A."/>
            <person name="Gorokhov M."/>
            <person name="Graham K."/>
            <person name="Gropman B."/>
            <person name="Harris M."/>
            <person name="Heil J."/>
            <person name="Henderson S."/>
            <person name="Hoover J."/>
            <person name="Jennings D."/>
            <person name="Jordan C."/>
            <person name="Jordan J."/>
            <person name="Kasha J."/>
            <person name="Kagan L."/>
            <person name="Kraft C."/>
            <person name="Levitsky A."/>
            <person name="Lewis M."/>
            <person name="Liu X."/>
            <person name="Lopez J."/>
            <person name="Ma D."/>
            <person name="Majoros W."/>
            <person name="McDaniel J."/>
            <person name="Murphy S."/>
            <person name="Newman M."/>
            <person name="Nguyen T."/>
            <person name="Nguyen N."/>
            <person name="Nodell M."/>
            <person name="Pan S."/>
            <person name="Peck J."/>
            <person name="Peterson M."/>
            <person name="Rowe W."/>
            <person name="Sanders R."/>
            <person name="Scott J."/>
            <person name="Simpson M."/>
            <person name="Smith T."/>
            <person name="Sprague A."/>
            <person name="Stockwell T."/>
            <person name="Turner R."/>
            <person name="Venter E."/>
            <person name="Wang M."/>
            <person name="Wen M."/>
            <person name="Wu D."/>
            <person name="Wu M."/>
            <person name="Xia A."/>
            <person name="Zandieh A."/>
            <person name="Zhu X."/>
        </authorList>
    </citation>
    <scope>NUCLEOTIDE SEQUENCE</scope>
</reference>
<dbReference type="AlphaFoldDB" id="Q9UHU2"/>
<reference evidence="1" key="1">
    <citation type="submission" date="1999-01" db="EMBL/GenBank/DDBJ databases">
        <title>Functional prediction of the coding sequences of 33 new genes deduced by analysis of cDNA clones from human fetal liver.</title>
        <authorList>
            <person name="Zhang C."/>
            <person name="Yu Y."/>
            <person name="Zhang S."/>
            <person name="Wei H."/>
            <person name="Zhou G."/>
            <person name="Bi J."/>
            <person name="Zhang Y."/>
            <person name="Liu M."/>
            <person name="He F."/>
        </authorList>
    </citation>
    <scope>NUCLEOTIDE SEQUENCE</scope>
    <source>
        <tissue evidence="1">Liver</tissue>
    </source>
</reference>
<protein>
    <submittedName>
        <fullName evidence="2">HCG1818784</fullName>
    </submittedName>
    <submittedName>
        <fullName evidence="1">PRO1693</fullName>
    </submittedName>
</protein>
<organism evidence="1">
    <name type="scientific">Homo sapiens</name>
    <name type="common">Human</name>
    <dbReference type="NCBI Taxonomy" id="9606"/>
    <lineage>
        <taxon>Eukaryota</taxon>
        <taxon>Metazoa</taxon>
        <taxon>Chordata</taxon>
        <taxon>Craniata</taxon>
        <taxon>Vertebrata</taxon>
        <taxon>Euteleostomi</taxon>
        <taxon>Mammalia</taxon>
        <taxon>Eutheria</taxon>
        <taxon>Euarchontoglires</taxon>
        <taxon>Primates</taxon>
        <taxon>Haplorrhini</taxon>
        <taxon>Catarrhini</taxon>
        <taxon>Hominidae</taxon>
        <taxon>Homo</taxon>
    </lineage>
</organism>